<dbReference type="STRING" id="59895.A0A118K2I0"/>
<evidence type="ECO:0000313" key="2">
    <source>
        <dbReference type="Proteomes" id="UP000243975"/>
    </source>
</evidence>
<name>A0A118K2I0_CYNCS</name>
<protein>
    <submittedName>
        <fullName evidence="1">Uncharacterized protein</fullName>
    </submittedName>
</protein>
<gene>
    <name evidence="1" type="ORF">Ccrd_017322</name>
</gene>
<organism evidence="1 2">
    <name type="scientific">Cynara cardunculus var. scolymus</name>
    <name type="common">Globe artichoke</name>
    <name type="synonym">Cynara scolymus</name>
    <dbReference type="NCBI Taxonomy" id="59895"/>
    <lineage>
        <taxon>Eukaryota</taxon>
        <taxon>Viridiplantae</taxon>
        <taxon>Streptophyta</taxon>
        <taxon>Embryophyta</taxon>
        <taxon>Tracheophyta</taxon>
        <taxon>Spermatophyta</taxon>
        <taxon>Magnoliopsida</taxon>
        <taxon>eudicotyledons</taxon>
        <taxon>Gunneridae</taxon>
        <taxon>Pentapetalae</taxon>
        <taxon>asterids</taxon>
        <taxon>campanulids</taxon>
        <taxon>Asterales</taxon>
        <taxon>Asteraceae</taxon>
        <taxon>Carduoideae</taxon>
        <taxon>Cardueae</taxon>
        <taxon>Carduinae</taxon>
        <taxon>Cynara</taxon>
    </lineage>
</organism>
<reference evidence="1 2" key="1">
    <citation type="journal article" date="2016" name="Sci. Rep.">
        <title>The genome sequence of the outbreeding globe artichoke constructed de novo incorporating a phase-aware low-pass sequencing strategy of F1 progeny.</title>
        <authorList>
            <person name="Scaglione D."/>
            <person name="Reyes-Chin-Wo S."/>
            <person name="Acquadro A."/>
            <person name="Froenicke L."/>
            <person name="Portis E."/>
            <person name="Beitel C."/>
            <person name="Tirone M."/>
            <person name="Mauro R."/>
            <person name="Lo Monaco A."/>
            <person name="Mauromicale G."/>
            <person name="Faccioli P."/>
            <person name="Cattivelli L."/>
            <person name="Rieseberg L."/>
            <person name="Michelmore R."/>
            <person name="Lanteri S."/>
        </authorList>
    </citation>
    <scope>NUCLEOTIDE SEQUENCE [LARGE SCALE GENOMIC DNA]</scope>
    <source>
        <strain evidence="1">2C</strain>
    </source>
</reference>
<sequence>MKLGLNYDGLVINLKSACQQVESDSEINPEHNELHMDAVTDLLPASAKALGSHFALIFAILFDPLMDFVRESNSPLQNIMQQQ</sequence>
<proteinExistence type="predicted"/>
<dbReference type="Proteomes" id="UP000243975">
    <property type="component" value="Unassembled WGS sequence"/>
</dbReference>
<keyword evidence="2" id="KW-1185">Reference proteome</keyword>
<dbReference type="Gramene" id="KVI04365">
    <property type="protein sequence ID" value="KVI04365"/>
    <property type="gene ID" value="Ccrd_017322"/>
</dbReference>
<dbReference type="EMBL" id="LEKV01002206">
    <property type="protein sequence ID" value="KVI04365.1"/>
    <property type="molecule type" value="Genomic_DNA"/>
</dbReference>
<dbReference type="AlphaFoldDB" id="A0A118K2I0"/>
<evidence type="ECO:0000313" key="1">
    <source>
        <dbReference type="EMBL" id="KVI04365.1"/>
    </source>
</evidence>
<comment type="caution">
    <text evidence="1">The sequence shown here is derived from an EMBL/GenBank/DDBJ whole genome shotgun (WGS) entry which is preliminary data.</text>
</comment>
<accession>A0A118K2I0</accession>